<dbReference type="InterPro" id="IPR001279">
    <property type="entry name" value="Metallo-B-lactamas"/>
</dbReference>
<dbReference type="Gene3D" id="3.40.50.10890">
    <property type="match status" value="1"/>
</dbReference>
<dbReference type="PANTHER" id="PTHR11203:SF37">
    <property type="entry name" value="INTEGRATOR COMPLEX SUBUNIT 11"/>
    <property type="match status" value="1"/>
</dbReference>
<keyword evidence="5" id="KW-1185">Reference proteome</keyword>
<dbReference type="CDD" id="cd16295">
    <property type="entry name" value="TTHA0252-CPSF-like_MBL-fold"/>
    <property type="match status" value="1"/>
</dbReference>
<dbReference type="InterPro" id="IPR011108">
    <property type="entry name" value="RMMBL"/>
</dbReference>
<dbReference type="PANTHER" id="PTHR11203">
    <property type="entry name" value="CLEAVAGE AND POLYADENYLATION SPECIFICITY FACTOR FAMILY MEMBER"/>
    <property type="match status" value="1"/>
</dbReference>
<dbReference type="Pfam" id="PF10996">
    <property type="entry name" value="Beta-Casp"/>
    <property type="match status" value="1"/>
</dbReference>
<dbReference type="Proteomes" id="UP001157167">
    <property type="component" value="Unassembled WGS sequence"/>
</dbReference>
<comment type="caution">
    <text evidence="4">The sequence shown here is derived from an EMBL/GenBank/DDBJ whole genome shotgun (WGS) entry which is preliminary data.</text>
</comment>
<dbReference type="Pfam" id="PF07521">
    <property type="entry name" value="RMMBL"/>
    <property type="match status" value="1"/>
</dbReference>
<organism evidence="4 5">
    <name type="scientific">Zoogloea oryzae</name>
    <dbReference type="NCBI Taxonomy" id="310767"/>
    <lineage>
        <taxon>Bacteria</taxon>
        <taxon>Pseudomonadati</taxon>
        <taxon>Pseudomonadota</taxon>
        <taxon>Betaproteobacteria</taxon>
        <taxon>Rhodocyclales</taxon>
        <taxon>Zoogloeaceae</taxon>
        <taxon>Zoogloea</taxon>
    </lineage>
</organism>
<name>A0ABQ6FAH7_9RHOO</name>
<protein>
    <submittedName>
        <fullName evidence="4">MBL fold hydrolase</fullName>
    </submittedName>
</protein>
<dbReference type="RefSeq" id="WP_284187851.1">
    <property type="nucleotide sequence ID" value="NZ_BSPX01000027.1"/>
</dbReference>
<gene>
    <name evidence="4" type="ORF">GCM10007933_20080</name>
</gene>
<evidence type="ECO:0000256" key="1">
    <source>
        <dbReference type="ARBA" id="ARBA00022801"/>
    </source>
</evidence>
<evidence type="ECO:0000313" key="5">
    <source>
        <dbReference type="Proteomes" id="UP001157167"/>
    </source>
</evidence>
<dbReference type="Gene3D" id="3.60.15.10">
    <property type="entry name" value="Ribonuclease Z/Hydroxyacylglutathione hydrolase-like"/>
    <property type="match status" value="1"/>
</dbReference>
<dbReference type="Pfam" id="PF00753">
    <property type="entry name" value="Lactamase_B"/>
    <property type="match status" value="1"/>
</dbReference>
<proteinExistence type="predicted"/>
<dbReference type="SMART" id="SM00849">
    <property type="entry name" value="Lactamase_B"/>
    <property type="match status" value="1"/>
</dbReference>
<dbReference type="GO" id="GO:0016787">
    <property type="term" value="F:hydrolase activity"/>
    <property type="evidence" value="ECO:0007669"/>
    <property type="project" value="UniProtKB-KW"/>
</dbReference>
<evidence type="ECO:0000313" key="4">
    <source>
        <dbReference type="EMBL" id="GLT22548.1"/>
    </source>
</evidence>
<feature type="domain" description="Metallo-beta-lactamase" evidence="2">
    <location>
        <begin position="17"/>
        <end position="244"/>
    </location>
</feature>
<dbReference type="SUPFAM" id="SSF56281">
    <property type="entry name" value="Metallo-hydrolase/oxidoreductase"/>
    <property type="match status" value="1"/>
</dbReference>
<reference evidence="5" key="1">
    <citation type="journal article" date="2019" name="Int. J. Syst. Evol. Microbiol.">
        <title>The Global Catalogue of Microorganisms (GCM) 10K type strain sequencing project: providing services to taxonomists for standard genome sequencing and annotation.</title>
        <authorList>
            <consortium name="The Broad Institute Genomics Platform"/>
            <consortium name="The Broad Institute Genome Sequencing Center for Infectious Disease"/>
            <person name="Wu L."/>
            <person name="Ma J."/>
        </authorList>
    </citation>
    <scope>NUCLEOTIDE SEQUENCE [LARGE SCALE GENOMIC DNA]</scope>
    <source>
        <strain evidence="5">NBRC 102407</strain>
    </source>
</reference>
<dbReference type="InterPro" id="IPR036866">
    <property type="entry name" value="RibonucZ/Hydroxyglut_hydro"/>
</dbReference>
<evidence type="ECO:0000259" key="2">
    <source>
        <dbReference type="SMART" id="SM00849"/>
    </source>
</evidence>
<accession>A0ABQ6FAH7</accession>
<dbReference type="EMBL" id="BSPX01000027">
    <property type="protein sequence ID" value="GLT22548.1"/>
    <property type="molecule type" value="Genomic_DNA"/>
</dbReference>
<evidence type="ECO:0000259" key="3">
    <source>
        <dbReference type="SMART" id="SM01027"/>
    </source>
</evidence>
<feature type="domain" description="Beta-Casp" evidence="3">
    <location>
        <begin position="249"/>
        <end position="387"/>
    </location>
</feature>
<keyword evidence="1 4" id="KW-0378">Hydrolase</keyword>
<dbReference type="InterPro" id="IPR050698">
    <property type="entry name" value="MBL"/>
</dbReference>
<dbReference type="SMART" id="SM01027">
    <property type="entry name" value="Beta-Casp"/>
    <property type="match status" value="1"/>
</dbReference>
<dbReference type="InterPro" id="IPR022712">
    <property type="entry name" value="Beta_Casp"/>
</dbReference>
<sequence length="475" mass="52092">MHANIIHHGALHGVTGSCHQLFIDDTHSLLIDCGLFQGAETSPDGGSASDRLEIPFPVDAVRALVVTHVHIDHVGRIPWLLAAGFKGPIYCSEPSARLLPVVLADAFAVGVTRDARLVERYLRMVEARIRPVPWNTWQTAFEGPDGSCGIRLQRAGHILGSAYVECDLVRPGARRTRVVFSGDLGAPHAPMLPAPRSPLTADVVVLESTYGDRLHEDRKARRERLQRVVEKALDNGGTVIVPAFSIGRTQELLYEFEDILYREQRQPGPHAGRWAKLPIYLDSPLAGRFTRLYRELQPYWNDEALARVRAGRKPLAFDQLVAIDEHADHEANVRRLARSGEPAIVIAASGMCAGGRVMGYLKAMLHDPRHDVLFVGYQARGTPGHAIQTWGPKGGYVEIDGERIDIRAGIHSVSGYSAHADQAGLVRFVTGMRHWPKEVRLIHGDDEARAALRHAIESATAGQVKVSNGGEAPSD</sequence>